<gene>
    <name evidence="1" type="ORF">BCR36DRAFT_408580</name>
</gene>
<keyword evidence="2" id="KW-1185">Reference proteome</keyword>
<protein>
    <submittedName>
        <fullName evidence="1">Uncharacterized protein</fullName>
    </submittedName>
</protein>
<accession>A0A1Y1VPC5</accession>
<dbReference type="EMBL" id="MCFH01000002">
    <property type="protein sequence ID" value="ORX60220.1"/>
    <property type="molecule type" value="Genomic_DNA"/>
</dbReference>
<dbReference type="OrthoDB" id="2126010at2759"/>
<organism evidence="1 2">
    <name type="scientific">Piromyces finnis</name>
    <dbReference type="NCBI Taxonomy" id="1754191"/>
    <lineage>
        <taxon>Eukaryota</taxon>
        <taxon>Fungi</taxon>
        <taxon>Fungi incertae sedis</taxon>
        <taxon>Chytridiomycota</taxon>
        <taxon>Chytridiomycota incertae sedis</taxon>
        <taxon>Neocallimastigomycetes</taxon>
        <taxon>Neocallimastigales</taxon>
        <taxon>Neocallimastigaceae</taxon>
        <taxon>Piromyces</taxon>
    </lineage>
</organism>
<reference evidence="1 2" key="1">
    <citation type="submission" date="2016-08" db="EMBL/GenBank/DDBJ databases">
        <title>Genomes of anaerobic fungi encode conserved fungal cellulosomes for biomass hydrolysis.</title>
        <authorList>
            <consortium name="DOE Joint Genome Institute"/>
            <person name="Haitjema C.H."/>
            <person name="Gilmore S.P."/>
            <person name="Henske J.K."/>
            <person name="Solomon K.V."/>
            <person name="De Groot R."/>
            <person name="Kuo A."/>
            <person name="Mondo S.J."/>
            <person name="Salamov A.A."/>
            <person name="Labutti K."/>
            <person name="Zhao Z."/>
            <person name="Chiniquy J."/>
            <person name="Barry K."/>
            <person name="Brewer H.M."/>
            <person name="Purvine S.O."/>
            <person name="Wright A.T."/>
            <person name="Boxma B."/>
            <person name="Van Alen T."/>
            <person name="Hackstein J.H."/>
            <person name="Baker S.E."/>
            <person name="Grigoriev I.V."/>
            <person name="O'Malley M.A."/>
        </authorList>
    </citation>
    <scope>NUCLEOTIDE SEQUENCE [LARGE SCALE GENOMIC DNA]</scope>
    <source>
        <strain evidence="2">finn</strain>
    </source>
</reference>
<dbReference type="Proteomes" id="UP000193719">
    <property type="component" value="Unassembled WGS sequence"/>
</dbReference>
<evidence type="ECO:0000313" key="1">
    <source>
        <dbReference type="EMBL" id="ORX60220.1"/>
    </source>
</evidence>
<reference evidence="1 2" key="2">
    <citation type="submission" date="2016-08" db="EMBL/GenBank/DDBJ databases">
        <title>Pervasive Adenine N6-methylation of Active Genes in Fungi.</title>
        <authorList>
            <consortium name="DOE Joint Genome Institute"/>
            <person name="Mondo S.J."/>
            <person name="Dannebaum R.O."/>
            <person name="Kuo R.C."/>
            <person name="Labutti K."/>
            <person name="Haridas S."/>
            <person name="Kuo A."/>
            <person name="Salamov A."/>
            <person name="Ahrendt S.R."/>
            <person name="Lipzen A."/>
            <person name="Sullivan W."/>
            <person name="Andreopoulos W.B."/>
            <person name="Clum A."/>
            <person name="Lindquist E."/>
            <person name="Daum C."/>
            <person name="Ramamoorthy G.K."/>
            <person name="Gryganskyi A."/>
            <person name="Culley D."/>
            <person name="Magnuson J.K."/>
            <person name="James T.Y."/>
            <person name="O'Malley M.A."/>
            <person name="Stajich J.E."/>
            <person name="Spatafora J.W."/>
            <person name="Visel A."/>
            <person name="Grigoriev I.V."/>
        </authorList>
    </citation>
    <scope>NUCLEOTIDE SEQUENCE [LARGE SCALE GENOMIC DNA]</scope>
    <source>
        <strain evidence="2">finn</strain>
    </source>
</reference>
<dbReference type="AlphaFoldDB" id="A0A1Y1VPC5"/>
<comment type="caution">
    <text evidence="1">The sequence shown here is derived from an EMBL/GenBank/DDBJ whole genome shotgun (WGS) entry which is preliminary data.</text>
</comment>
<name>A0A1Y1VPC5_9FUNG</name>
<dbReference type="InterPro" id="IPR032157">
    <property type="entry name" value="PAC4"/>
</dbReference>
<sequence>MESVTNYNEININNPSENNELKLNFVKPKINIYNHTEIFNDTDIIYYKIMILTDSVFVWIGSELVNERNNITHLNNLAMSMKTKFSPIPIVTTLLGNTLEEISEHMSSRLSTKYFKQVYVSYNINSNNPDISVFAERSLVKFLKTIL</sequence>
<dbReference type="GO" id="GO:0043248">
    <property type="term" value="P:proteasome assembly"/>
    <property type="evidence" value="ECO:0007669"/>
    <property type="project" value="InterPro"/>
</dbReference>
<dbReference type="STRING" id="1754191.A0A1Y1VPC5"/>
<dbReference type="PANTHER" id="PTHR33559:SF1">
    <property type="entry name" value="PROTEASOME ASSEMBLY CHAPERONE 4"/>
    <property type="match status" value="1"/>
</dbReference>
<dbReference type="Pfam" id="PF16093">
    <property type="entry name" value="PAC4"/>
    <property type="match status" value="1"/>
</dbReference>
<dbReference type="PANTHER" id="PTHR33559">
    <property type="entry name" value="PROTEASOME ASSEMBLY CHAPERONE 4"/>
    <property type="match status" value="1"/>
</dbReference>
<evidence type="ECO:0000313" key="2">
    <source>
        <dbReference type="Proteomes" id="UP000193719"/>
    </source>
</evidence>
<proteinExistence type="predicted"/>